<sequence>MGAQGKGTKPNFACFICDCLYFARECPKNEKLNVIRVGDSDENEGVVTHVNPMRVLNYLVAESGDTTVETSLVDQDLARIDAVRKGKSGAGDQMYEQISVNEQPIDAILDSGTTYTFVVDRLVKALGLRLSSSHTSMKAVNSKAHKIASMSYDMLIVLDRWRGKQVVMDPIWVLPQVLLEIKEDLTLEVHPI</sequence>
<accession>A0ACC0RQC8</accession>
<evidence type="ECO:0000313" key="2">
    <source>
        <dbReference type="Proteomes" id="UP000006729"/>
    </source>
</evidence>
<protein>
    <submittedName>
        <fullName evidence="1">Uncharacterized protein</fullName>
    </submittedName>
</protein>
<name>A0ACC0RQC8_POPTR</name>
<comment type="caution">
    <text evidence="1">The sequence shown here is derived from an EMBL/GenBank/DDBJ whole genome shotgun (WGS) entry which is preliminary data.</text>
</comment>
<dbReference type="Proteomes" id="UP000006729">
    <property type="component" value="Chromosome 17"/>
</dbReference>
<organism evidence="1 2">
    <name type="scientific">Populus trichocarpa</name>
    <name type="common">Western balsam poplar</name>
    <name type="synonym">Populus balsamifera subsp. trichocarpa</name>
    <dbReference type="NCBI Taxonomy" id="3694"/>
    <lineage>
        <taxon>Eukaryota</taxon>
        <taxon>Viridiplantae</taxon>
        <taxon>Streptophyta</taxon>
        <taxon>Embryophyta</taxon>
        <taxon>Tracheophyta</taxon>
        <taxon>Spermatophyta</taxon>
        <taxon>Magnoliopsida</taxon>
        <taxon>eudicotyledons</taxon>
        <taxon>Gunneridae</taxon>
        <taxon>Pentapetalae</taxon>
        <taxon>rosids</taxon>
        <taxon>fabids</taxon>
        <taxon>Malpighiales</taxon>
        <taxon>Salicaceae</taxon>
        <taxon>Saliceae</taxon>
        <taxon>Populus</taxon>
    </lineage>
</organism>
<keyword evidence="2" id="KW-1185">Reference proteome</keyword>
<gene>
    <name evidence="1" type="ORF">POPTR_017G071366v4</name>
</gene>
<dbReference type="EMBL" id="CM009306">
    <property type="protein sequence ID" value="KAI9379279.1"/>
    <property type="molecule type" value="Genomic_DNA"/>
</dbReference>
<reference evidence="1 2" key="1">
    <citation type="journal article" date="2006" name="Science">
        <title>The genome of black cottonwood, Populus trichocarpa (Torr. &amp; Gray).</title>
        <authorList>
            <person name="Tuskan G.A."/>
            <person name="Difazio S."/>
            <person name="Jansson S."/>
            <person name="Bohlmann J."/>
            <person name="Grigoriev I."/>
            <person name="Hellsten U."/>
            <person name="Putnam N."/>
            <person name="Ralph S."/>
            <person name="Rombauts S."/>
            <person name="Salamov A."/>
            <person name="Schein J."/>
            <person name="Sterck L."/>
            <person name="Aerts A."/>
            <person name="Bhalerao R.R."/>
            <person name="Bhalerao R.P."/>
            <person name="Blaudez D."/>
            <person name="Boerjan W."/>
            <person name="Brun A."/>
            <person name="Brunner A."/>
            <person name="Busov V."/>
            <person name="Campbell M."/>
            <person name="Carlson J."/>
            <person name="Chalot M."/>
            <person name="Chapman J."/>
            <person name="Chen G.L."/>
            <person name="Cooper D."/>
            <person name="Coutinho P.M."/>
            <person name="Couturier J."/>
            <person name="Covert S."/>
            <person name="Cronk Q."/>
            <person name="Cunningham R."/>
            <person name="Davis J."/>
            <person name="Degroeve S."/>
            <person name="Dejardin A."/>
            <person name="Depamphilis C."/>
            <person name="Detter J."/>
            <person name="Dirks B."/>
            <person name="Dubchak I."/>
            <person name="Duplessis S."/>
            <person name="Ehlting J."/>
            <person name="Ellis B."/>
            <person name="Gendler K."/>
            <person name="Goodstein D."/>
            <person name="Gribskov M."/>
            <person name="Grimwood J."/>
            <person name="Groover A."/>
            <person name="Gunter L."/>
            <person name="Hamberger B."/>
            <person name="Heinze B."/>
            <person name="Helariutta Y."/>
            <person name="Henrissat B."/>
            <person name="Holligan D."/>
            <person name="Holt R."/>
            <person name="Huang W."/>
            <person name="Islam-Faridi N."/>
            <person name="Jones S."/>
            <person name="Jones-Rhoades M."/>
            <person name="Jorgensen R."/>
            <person name="Joshi C."/>
            <person name="Kangasjarvi J."/>
            <person name="Karlsson J."/>
            <person name="Kelleher C."/>
            <person name="Kirkpatrick R."/>
            <person name="Kirst M."/>
            <person name="Kohler A."/>
            <person name="Kalluri U."/>
            <person name="Larimer F."/>
            <person name="Leebens-Mack J."/>
            <person name="Leple J.C."/>
            <person name="Locascio P."/>
            <person name="Lou Y."/>
            <person name="Lucas S."/>
            <person name="Martin F."/>
            <person name="Montanini B."/>
            <person name="Napoli C."/>
            <person name="Nelson D.R."/>
            <person name="Nelson C."/>
            <person name="Nieminen K."/>
            <person name="Nilsson O."/>
            <person name="Pereda V."/>
            <person name="Peter G."/>
            <person name="Philippe R."/>
            <person name="Pilate G."/>
            <person name="Poliakov A."/>
            <person name="Razumovskaya J."/>
            <person name="Richardson P."/>
            <person name="Rinaldi C."/>
            <person name="Ritland K."/>
            <person name="Rouze P."/>
            <person name="Ryaboy D."/>
            <person name="Schmutz J."/>
            <person name="Schrader J."/>
            <person name="Segerman B."/>
            <person name="Shin H."/>
            <person name="Siddiqui A."/>
            <person name="Sterky F."/>
            <person name="Terry A."/>
            <person name="Tsai C.J."/>
            <person name="Uberbacher E."/>
            <person name="Unneberg P."/>
            <person name="Vahala J."/>
            <person name="Wall K."/>
            <person name="Wessler S."/>
            <person name="Yang G."/>
            <person name="Yin T."/>
            <person name="Douglas C."/>
            <person name="Marra M."/>
            <person name="Sandberg G."/>
            <person name="Van de Peer Y."/>
            <person name="Rokhsar D."/>
        </authorList>
    </citation>
    <scope>NUCLEOTIDE SEQUENCE [LARGE SCALE GENOMIC DNA]</scope>
    <source>
        <strain evidence="2">cv. Nisqually</strain>
    </source>
</reference>
<proteinExistence type="predicted"/>
<evidence type="ECO:0000313" key="1">
    <source>
        <dbReference type="EMBL" id="KAI9379279.1"/>
    </source>
</evidence>